<evidence type="ECO:0000313" key="1">
    <source>
        <dbReference type="EMBL" id="MBW0473801.1"/>
    </source>
</evidence>
<protein>
    <submittedName>
        <fullName evidence="1">Uncharacterized protein</fullName>
    </submittedName>
</protein>
<keyword evidence="2" id="KW-1185">Reference proteome</keyword>
<dbReference type="EMBL" id="AVOT02003541">
    <property type="protein sequence ID" value="MBW0473801.1"/>
    <property type="molecule type" value="Genomic_DNA"/>
</dbReference>
<comment type="caution">
    <text evidence="1">The sequence shown here is derived from an EMBL/GenBank/DDBJ whole genome shotgun (WGS) entry which is preliminary data.</text>
</comment>
<reference evidence="1" key="1">
    <citation type="submission" date="2021-03" db="EMBL/GenBank/DDBJ databases">
        <title>Draft genome sequence of rust myrtle Austropuccinia psidii MF-1, a brazilian biotype.</title>
        <authorList>
            <person name="Quecine M.C."/>
            <person name="Pachon D.M.R."/>
            <person name="Bonatelli M.L."/>
            <person name="Correr F.H."/>
            <person name="Franceschini L.M."/>
            <person name="Leite T.F."/>
            <person name="Margarido G.R.A."/>
            <person name="Almeida C.A."/>
            <person name="Ferrarezi J.A."/>
            <person name="Labate C.A."/>
        </authorList>
    </citation>
    <scope>NUCLEOTIDE SEQUENCE</scope>
    <source>
        <strain evidence="1">MF-1</strain>
    </source>
</reference>
<organism evidence="1 2">
    <name type="scientific">Austropuccinia psidii MF-1</name>
    <dbReference type="NCBI Taxonomy" id="1389203"/>
    <lineage>
        <taxon>Eukaryota</taxon>
        <taxon>Fungi</taxon>
        <taxon>Dikarya</taxon>
        <taxon>Basidiomycota</taxon>
        <taxon>Pucciniomycotina</taxon>
        <taxon>Pucciniomycetes</taxon>
        <taxon>Pucciniales</taxon>
        <taxon>Sphaerophragmiaceae</taxon>
        <taxon>Austropuccinia</taxon>
    </lineage>
</organism>
<sequence>MSPLHQDNGNHHMCHMSMLLKAKTHINTIGKVWVITPHGARQQFGILIFVHEITSAAPPDHLNPLLCLLSHMIWLRHPLLMLSAPYHAYAPAPPSKYVSMATPPPLLTMITLPLHPQDMPLMPTSPLCMLPPIHLILSATYHPYGHAVPSSHPYALAAPSRCDSNDATPSWPSPFLMLLHPALSSRPLTIVMLPQRPQDVPPMPPPHCHAHPSICLRTPPHFLFCLQSLYSFIRCIGYGGLLENIMNPITEIF</sequence>
<evidence type="ECO:0000313" key="2">
    <source>
        <dbReference type="Proteomes" id="UP000765509"/>
    </source>
</evidence>
<dbReference type="AlphaFoldDB" id="A0A9Q3GNA5"/>
<name>A0A9Q3GNA5_9BASI</name>
<dbReference type="Proteomes" id="UP000765509">
    <property type="component" value="Unassembled WGS sequence"/>
</dbReference>
<proteinExistence type="predicted"/>
<accession>A0A9Q3GNA5</accession>
<gene>
    <name evidence="1" type="ORF">O181_013516</name>
</gene>